<sequence length="540" mass="60702">MLLKRLAWLGIILESTFADCQYLSRPDLSPPKLNITVPALSGTESGLIFVAPKKAADLYEDVALQAAPYIYRDDGELVWSGVGYYAGYVINFGIMEFNGDPALRAFQGSMDGYRLRMNGHHAILNNTYQTVGIVRPVSHLLSSGHEFNVVGGKSVLIEVSTPVPTDLSMYGGDEEQKWVVSSGFQELDLETGELIFEWYSLDHVKPSLSDILLKPTGPWSGRSASEAYNCFLINSIDKDDEGNYLISSRHCSTIFKINGTSGDIIWQLGGRYGSDFEIPSHLEFAYQHYARFRYRSPDGSIERISFLDNANSDAQPHHFTGRVSKIRYIELNHITKSASEIWTYPAPDDLIAMAQGSVQFLPNGNIFVNWGSAGAITEFSENGTILFHAYLDSYPSENVHTYRAFRSNWTGISSEEPAVLALQSQSQGLMMWVSWNGDTETKAWRFYLHENHSGQKIDVLGTEVRKGFETRFQLDLDGCLEELQKYSIVAEALNSAGDVIGRSRPVVIQDDSPYRAHIDKLEDQYFEKKRILLVQERMEL</sequence>
<proteinExistence type="predicted"/>
<gene>
    <name evidence="2" type="ORF">N7493_000499</name>
</gene>
<reference evidence="2" key="1">
    <citation type="journal article" date="2023" name="IMA Fungus">
        <title>Comparative genomic study of the Penicillium genus elucidates a diverse pangenome and 15 lateral gene transfer events.</title>
        <authorList>
            <person name="Petersen C."/>
            <person name="Sorensen T."/>
            <person name="Nielsen M.R."/>
            <person name="Sondergaard T.E."/>
            <person name="Sorensen J.L."/>
            <person name="Fitzpatrick D.A."/>
            <person name="Frisvad J.C."/>
            <person name="Nielsen K.L."/>
        </authorList>
    </citation>
    <scope>NUCLEOTIDE SEQUENCE</scope>
    <source>
        <strain evidence="2">IBT 17514</strain>
    </source>
</reference>
<feature type="chain" id="PRO_5042097906" description="ASST-domain-containing protein" evidence="1">
    <location>
        <begin position="19"/>
        <end position="540"/>
    </location>
</feature>
<dbReference type="Proteomes" id="UP001215712">
    <property type="component" value="Unassembled WGS sequence"/>
</dbReference>
<organism evidence="2 3">
    <name type="scientific">Penicillium malachiteum</name>
    <dbReference type="NCBI Taxonomy" id="1324776"/>
    <lineage>
        <taxon>Eukaryota</taxon>
        <taxon>Fungi</taxon>
        <taxon>Dikarya</taxon>
        <taxon>Ascomycota</taxon>
        <taxon>Pezizomycotina</taxon>
        <taxon>Eurotiomycetes</taxon>
        <taxon>Eurotiomycetidae</taxon>
        <taxon>Eurotiales</taxon>
        <taxon>Aspergillaceae</taxon>
        <taxon>Penicillium</taxon>
    </lineage>
</organism>
<dbReference type="Pfam" id="PF14269">
    <property type="entry name" value="Arylsulfotran_2"/>
    <property type="match status" value="1"/>
</dbReference>
<evidence type="ECO:0000256" key="1">
    <source>
        <dbReference type="SAM" id="SignalP"/>
    </source>
</evidence>
<keyword evidence="1" id="KW-0732">Signal</keyword>
<dbReference type="InterPro" id="IPR053143">
    <property type="entry name" value="Arylsulfate_ST"/>
</dbReference>
<dbReference type="PANTHER" id="PTHR35340:SF9">
    <property type="entry name" value="ASST-DOMAIN-CONTAINING PROTEIN"/>
    <property type="match status" value="1"/>
</dbReference>
<dbReference type="AlphaFoldDB" id="A0AAD6HX99"/>
<comment type="caution">
    <text evidence="2">The sequence shown here is derived from an EMBL/GenBank/DDBJ whole genome shotgun (WGS) entry which is preliminary data.</text>
</comment>
<feature type="signal peptide" evidence="1">
    <location>
        <begin position="1"/>
        <end position="18"/>
    </location>
</feature>
<evidence type="ECO:0000313" key="2">
    <source>
        <dbReference type="EMBL" id="KAJ5740627.1"/>
    </source>
</evidence>
<keyword evidence="3" id="KW-1185">Reference proteome</keyword>
<accession>A0AAD6HX99</accession>
<evidence type="ECO:0000313" key="3">
    <source>
        <dbReference type="Proteomes" id="UP001215712"/>
    </source>
</evidence>
<dbReference type="InterPro" id="IPR039535">
    <property type="entry name" value="ASST-like"/>
</dbReference>
<dbReference type="EMBL" id="JAQJAN010000001">
    <property type="protein sequence ID" value="KAJ5740627.1"/>
    <property type="molecule type" value="Genomic_DNA"/>
</dbReference>
<dbReference type="SUPFAM" id="SSF50998">
    <property type="entry name" value="Quinoprotein alcohol dehydrogenase-like"/>
    <property type="match status" value="1"/>
</dbReference>
<reference evidence="2" key="2">
    <citation type="submission" date="2023-01" db="EMBL/GenBank/DDBJ databases">
        <authorList>
            <person name="Petersen C."/>
        </authorList>
    </citation>
    <scope>NUCLEOTIDE SEQUENCE</scope>
    <source>
        <strain evidence="2">IBT 17514</strain>
    </source>
</reference>
<dbReference type="PANTHER" id="PTHR35340">
    <property type="entry name" value="PQQ ENZYME REPEAT PROTEIN-RELATED"/>
    <property type="match status" value="1"/>
</dbReference>
<dbReference type="InterPro" id="IPR011047">
    <property type="entry name" value="Quinoprotein_ADH-like_sf"/>
</dbReference>
<name>A0AAD6HX99_9EURO</name>
<evidence type="ECO:0008006" key="4">
    <source>
        <dbReference type="Google" id="ProtNLM"/>
    </source>
</evidence>
<protein>
    <recommendedName>
        <fullName evidence="4">ASST-domain-containing protein</fullName>
    </recommendedName>
</protein>